<feature type="compositionally biased region" description="Polar residues" evidence="13">
    <location>
        <begin position="41"/>
        <end position="58"/>
    </location>
</feature>
<feature type="compositionally biased region" description="Polar residues" evidence="13">
    <location>
        <begin position="384"/>
        <end position="400"/>
    </location>
</feature>
<feature type="compositionally biased region" description="Basic and acidic residues" evidence="13">
    <location>
        <begin position="1011"/>
        <end position="1024"/>
    </location>
</feature>
<feature type="compositionally biased region" description="Gly residues" evidence="13">
    <location>
        <begin position="1"/>
        <end position="11"/>
    </location>
</feature>
<evidence type="ECO:0000256" key="2">
    <source>
        <dbReference type="ARBA" id="ARBA00022723"/>
    </source>
</evidence>
<keyword evidence="7" id="KW-0460">Magnesium</keyword>
<keyword evidence="8" id="KW-0229">DNA integration</keyword>
<feature type="region of interest" description="Disordered" evidence="13">
    <location>
        <begin position="441"/>
        <end position="495"/>
    </location>
</feature>
<dbReference type="GO" id="GO:0015074">
    <property type="term" value="P:DNA integration"/>
    <property type="evidence" value="ECO:0007669"/>
    <property type="project" value="UniProtKB-KW"/>
</dbReference>
<evidence type="ECO:0000256" key="6">
    <source>
        <dbReference type="ARBA" id="ARBA00022833"/>
    </source>
</evidence>
<dbReference type="InterPro" id="IPR001584">
    <property type="entry name" value="Integrase_cat-core"/>
</dbReference>
<evidence type="ECO:0000259" key="14">
    <source>
        <dbReference type="PROSITE" id="PS50103"/>
    </source>
</evidence>
<dbReference type="SMART" id="SM00343">
    <property type="entry name" value="ZnF_C2HC"/>
    <property type="match status" value="1"/>
</dbReference>
<dbReference type="InterPro" id="IPR000571">
    <property type="entry name" value="Znf_CCCH"/>
</dbReference>
<keyword evidence="18" id="KW-1185">Reference proteome</keyword>
<dbReference type="GO" id="GO:0003887">
    <property type="term" value="F:DNA-directed DNA polymerase activity"/>
    <property type="evidence" value="ECO:0007669"/>
    <property type="project" value="UniProtKB-KW"/>
</dbReference>
<keyword evidence="1" id="KW-0540">Nuclease</keyword>
<name>A0A1Q9E8W9_SYMMI</name>
<keyword evidence="10" id="KW-0239">DNA-directed DNA polymerase</keyword>
<dbReference type="Gene3D" id="3.30.420.10">
    <property type="entry name" value="Ribonuclease H-like superfamily/Ribonuclease H"/>
    <property type="match status" value="1"/>
</dbReference>
<evidence type="ECO:0000256" key="8">
    <source>
        <dbReference type="ARBA" id="ARBA00022908"/>
    </source>
</evidence>
<reference evidence="17 18" key="1">
    <citation type="submission" date="2016-02" db="EMBL/GenBank/DDBJ databases">
        <title>Genome analysis of coral dinoflagellate symbionts highlights evolutionary adaptations to a symbiotic lifestyle.</title>
        <authorList>
            <person name="Aranda M."/>
            <person name="Li Y."/>
            <person name="Liew Y.J."/>
            <person name="Baumgarten S."/>
            <person name="Simakov O."/>
            <person name="Wilson M."/>
            <person name="Piel J."/>
            <person name="Ashoor H."/>
            <person name="Bougouffa S."/>
            <person name="Bajic V.B."/>
            <person name="Ryu T."/>
            <person name="Ravasi T."/>
            <person name="Bayer T."/>
            <person name="Micklem G."/>
            <person name="Kim H."/>
            <person name="Bhak J."/>
            <person name="Lajeunesse T.C."/>
            <person name="Voolstra C.R."/>
        </authorList>
    </citation>
    <scope>NUCLEOTIDE SEQUENCE [LARGE SCALE GENOMIC DNA]</scope>
    <source>
        <strain evidence="17 18">CCMP2467</strain>
    </source>
</reference>
<keyword evidence="11" id="KW-0233">DNA recombination</keyword>
<keyword evidence="9" id="KW-0695">RNA-directed DNA polymerase</keyword>
<evidence type="ECO:0000256" key="12">
    <source>
        <dbReference type="PROSITE-ProRule" id="PRU00723"/>
    </source>
</evidence>
<dbReference type="Pfam" id="PF18044">
    <property type="entry name" value="zf-CCCH_4"/>
    <property type="match status" value="1"/>
</dbReference>
<dbReference type="GO" id="GO:0008270">
    <property type="term" value="F:zinc ion binding"/>
    <property type="evidence" value="ECO:0007669"/>
    <property type="project" value="UniProtKB-KW"/>
</dbReference>
<evidence type="ECO:0000256" key="3">
    <source>
        <dbReference type="ARBA" id="ARBA00022759"/>
    </source>
</evidence>
<organism evidence="17 18">
    <name type="scientific">Symbiodinium microadriaticum</name>
    <name type="common">Dinoflagellate</name>
    <name type="synonym">Zooxanthella microadriatica</name>
    <dbReference type="NCBI Taxonomy" id="2951"/>
    <lineage>
        <taxon>Eukaryota</taxon>
        <taxon>Sar</taxon>
        <taxon>Alveolata</taxon>
        <taxon>Dinophyceae</taxon>
        <taxon>Suessiales</taxon>
        <taxon>Symbiodiniaceae</taxon>
        <taxon>Symbiodinium</taxon>
    </lineage>
</organism>
<feature type="region of interest" description="Disordered" evidence="13">
    <location>
        <begin position="1"/>
        <end position="58"/>
    </location>
</feature>
<keyword evidence="4 12" id="KW-0863">Zinc-finger</keyword>
<dbReference type="GO" id="GO:0016787">
    <property type="term" value="F:hydrolase activity"/>
    <property type="evidence" value="ECO:0007669"/>
    <property type="project" value="UniProtKB-KW"/>
</dbReference>
<dbReference type="InterPro" id="IPR036397">
    <property type="entry name" value="RNaseH_sf"/>
</dbReference>
<feature type="region of interest" description="Disordered" evidence="13">
    <location>
        <begin position="379"/>
        <end position="400"/>
    </location>
</feature>
<dbReference type="PROSITE" id="PS50158">
    <property type="entry name" value="ZF_CCHC"/>
    <property type="match status" value="1"/>
</dbReference>
<dbReference type="GO" id="GO:0004519">
    <property type="term" value="F:endonuclease activity"/>
    <property type="evidence" value="ECO:0007669"/>
    <property type="project" value="UniProtKB-KW"/>
</dbReference>
<evidence type="ECO:0000256" key="13">
    <source>
        <dbReference type="SAM" id="MobiDB-lite"/>
    </source>
</evidence>
<evidence type="ECO:0000256" key="7">
    <source>
        <dbReference type="ARBA" id="ARBA00022842"/>
    </source>
</evidence>
<comment type="caution">
    <text evidence="17">The sequence shown here is derived from an EMBL/GenBank/DDBJ whole genome shotgun (WGS) entry which is preliminary data.</text>
</comment>
<keyword evidence="2 12" id="KW-0479">Metal-binding</keyword>
<evidence type="ECO:0000256" key="10">
    <source>
        <dbReference type="ARBA" id="ARBA00022932"/>
    </source>
</evidence>
<dbReference type="SMART" id="SM00356">
    <property type="entry name" value="ZnF_C3H1"/>
    <property type="match status" value="1"/>
</dbReference>
<dbReference type="PROSITE" id="PS50103">
    <property type="entry name" value="ZF_C3H1"/>
    <property type="match status" value="1"/>
</dbReference>
<evidence type="ECO:0000256" key="11">
    <source>
        <dbReference type="ARBA" id="ARBA00023172"/>
    </source>
</evidence>
<keyword evidence="6 12" id="KW-0862">Zinc</keyword>
<dbReference type="PROSITE" id="PS50994">
    <property type="entry name" value="INTEGRASE"/>
    <property type="match status" value="1"/>
</dbReference>
<feature type="domain" description="C3H1-type" evidence="14">
    <location>
        <begin position="396"/>
        <end position="424"/>
    </location>
</feature>
<dbReference type="GO" id="GO:0006310">
    <property type="term" value="P:DNA recombination"/>
    <property type="evidence" value="ECO:0007669"/>
    <property type="project" value="UniProtKB-KW"/>
</dbReference>
<dbReference type="GO" id="GO:0003676">
    <property type="term" value="F:nucleic acid binding"/>
    <property type="evidence" value="ECO:0007669"/>
    <property type="project" value="InterPro"/>
</dbReference>
<feature type="zinc finger region" description="C3H1-type" evidence="12">
    <location>
        <begin position="396"/>
        <end position="424"/>
    </location>
</feature>
<keyword evidence="10" id="KW-0548">Nucleotidyltransferase</keyword>
<feature type="domain" description="Integrase catalytic" evidence="16">
    <location>
        <begin position="1015"/>
        <end position="1180"/>
    </location>
</feature>
<feature type="domain" description="CCHC-type" evidence="15">
    <location>
        <begin position="433"/>
        <end position="449"/>
    </location>
</feature>
<evidence type="ECO:0000256" key="9">
    <source>
        <dbReference type="ARBA" id="ARBA00022918"/>
    </source>
</evidence>
<evidence type="ECO:0000256" key="1">
    <source>
        <dbReference type="ARBA" id="ARBA00022722"/>
    </source>
</evidence>
<evidence type="ECO:0000259" key="16">
    <source>
        <dbReference type="PROSITE" id="PS50994"/>
    </source>
</evidence>
<proteinExistence type="predicted"/>
<dbReference type="InterPro" id="IPR041367">
    <property type="entry name" value="Znf-CCCH_4"/>
</dbReference>
<evidence type="ECO:0000259" key="15">
    <source>
        <dbReference type="PROSITE" id="PS50158"/>
    </source>
</evidence>
<dbReference type="OrthoDB" id="413361at2759"/>
<feature type="region of interest" description="Disordered" evidence="13">
    <location>
        <begin position="1001"/>
        <end position="1043"/>
    </location>
</feature>
<dbReference type="Proteomes" id="UP000186817">
    <property type="component" value="Unassembled WGS sequence"/>
</dbReference>
<dbReference type="SUPFAM" id="SSF53098">
    <property type="entry name" value="Ribonuclease H-like"/>
    <property type="match status" value="1"/>
</dbReference>
<feature type="compositionally biased region" description="Polar residues" evidence="13">
    <location>
        <begin position="462"/>
        <end position="476"/>
    </location>
</feature>
<evidence type="ECO:0000313" key="17">
    <source>
        <dbReference type="EMBL" id="OLQ03861.1"/>
    </source>
</evidence>
<sequence>MNGVGGSGGDNDSGVVKGPALESAETVSAGDMPRGSGDVPSVTTDGLQRTQIRTDTGNETALNWMAELDVKNRGNVQGGVGEGSGNGSAEGSAVFDADAVVIENVYKIKNVNQVAKVMISRTQGDDAQRAGGGTETATAAILEALTKNLVSMQEMQMKAMKRDLEDGDTPEQVKSSVVSLPALVGPEDASAAILFQDWLAQVNVPMQDLSASSGSWWKDVMKLVQDTYGKWLASTPIERLQLEPIGHERLTSLKWTRVNSRACSLILQCLTEGVKADLIARRAVQSTPMSWPRWMQRCKDLNMTTPDGSVLAKALTVVTARFIGENADTQFRTQLMRSSLRIDAQPTVTDVMKYHQHLQAEIESLMSARALSASPGPAVKNVRAVNNPSAPSTGQGSQKQPCKYFVKASGCRRGQKCPYLHDWATMNKAERARRCLVCGGEDHRQKDCPTKAPRQTPKGGAVSQNPTAATSSSPTERTPKVQSLEPDSEASPTAQVPVVASEPVWTLESLIQAAAKVAGASGQAPKAPSINVLAIRHKSGAEPGLTSYALVDSGATHALRRASDQNEWDEADPVIVNLAGGESVGLRMNKAGTILVQPTSLTSATSTAPIVPLGALVSQLGYMMVWTKNRCRLEGPNGEIINLKVKDGCPELTEHQALELISRLEDSRLEQLRANTADTRSRVRAAALAMNRTWFDHLLSYVDSEFSSEGFKAIEAAPFLDGIPRPKKDMYHLENHGHVVLELDIARGRSQNILDQAVWRVLEWAARHPGDPSTTKEVAFMLEQPRDPRGYLAFQDPLYPDVVSFWRTPLWMEYAMEAGLHTHSFDLAAFGKSFTRFTTIGTNLPMQHLNGLRARFHTDGPISEKSPPRVWPPEFYENLLIALVKWFQVPRMLRMSAEQWKEHVQRGHLPFRPDCAVCVQAGATGRRHSRVEHPTAFVLSADLSGPVKVGGVDPDGRGAFPKQFKYIFAAKLRVPRSFVEDGRGVWLAYDTGELSTEDYEAADDGLAPEESQPRPEPRPEGNRDGEDEEDVPPEGGKSTAEDDLDLAGPELVNLIFSCGLKDDKATTVLEAVQDVVLYCRSLNIPILRFHSDRGMEFRARATRQWLKNEGIRVTSSEPGVHQTNGAAEATIRWLKQRARTLLLAAGLPQHLWASAMSAAATMQRSDVLGFEPKFAAPYGAKVMVRKRHMEGPKQEDLAPKWVSGVYVGLSDSVSRGHLVYVKDDDGEKFIHTLHVRAGLHDPGPIAEEYVAEFPDPPDRRLRGKAAGSGDVVGVSKAQLIDEREWKQRADELLRRWSQEEAESLVIEVARNVSLEEAKYGMFRHGGKLGITRATVERPWFARVLNKVFKEKVPDAEYAAVFVSMNNEREVHIDRNNAVGMVNHILPLLMPRRGGELWMELRDGDVVSGKVLELTSPDGRTRYGCAYALQEGRVFSFDPHRRHAVLPWTGERIAIIGYTPGLFASLQRAAREVLRDLQFPLPLEEEEGANISRVSIRTLSAVPVEKKRTFEEEPLKGGGWSEVIPTSDGDYLFKCDWSISRRERRVASNPTSSTTTVGDGHMPVTQEEWDDWEMKLVLEDNSSSSTTATIAQGSGQQPAVRKAEVAYTLGIEKLLGELSAPLSIVHTVHPGEAANCLEQWIPAIAKEANSLEHAVDKVFDNDTEVIQDLQSGNAEVMPMKLVFTVKPPDADAKDLYKRKGKVETSWWRVVDQETEQLLGIIVVYVDDILLAGSSALVGALAEAIRKLWRTSPLQIVAESDVRFLGIEISKSKGGYCLSQRAYIDELLRLHETPERRRDLIPVSKESASFVVGDDEGAFGEQDVRNAQRIDFLFMASISSQPTAQLHIDECSDDVDGGADFLSVEFLRRGFLRGF</sequence>
<keyword evidence="10" id="KW-0808">Transferase</keyword>
<dbReference type="InterPro" id="IPR012337">
    <property type="entry name" value="RNaseH-like_sf"/>
</dbReference>
<dbReference type="GO" id="GO:0003964">
    <property type="term" value="F:RNA-directed DNA polymerase activity"/>
    <property type="evidence" value="ECO:0007669"/>
    <property type="project" value="UniProtKB-KW"/>
</dbReference>
<gene>
    <name evidence="17" type="primary">TY2B-B</name>
    <name evidence="17" type="ORF">AK812_SmicGene13136</name>
</gene>
<protein>
    <submittedName>
        <fullName evidence="17">Transposon Ty2-B Gag-Pol polyprotein</fullName>
    </submittedName>
</protein>
<evidence type="ECO:0000256" key="5">
    <source>
        <dbReference type="ARBA" id="ARBA00022801"/>
    </source>
</evidence>
<dbReference type="InterPro" id="IPR001878">
    <property type="entry name" value="Znf_CCHC"/>
</dbReference>
<dbReference type="PANTHER" id="PTHR42648">
    <property type="entry name" value="TRANSPOSASE, PUTATIVE-RELATED"/>
    <property type="match status" value="1"/>
</dbReference>
<accession>A0A1Q9E8W9</accession>
<keyword evidence="3" id="KW-0255">Endonuclease</keyword>
<evidence type="ECO:0000256" key="4">
    <source>
        <dbReference type="ARBA" id="ARBA00022771"/>
    </source>
</evidence>
<dbReference type="PANTHER" id="PTHR42648:SF11">
    <property type="entry name" value="TRANSPOSON TY4-P GAG-POL POLYPROTEIN"/>
    <property type="match status" value="1"/>
</dbReference>
<dbReference type="EMBL" id="LSRX01000224">
    <property type="protein sequence ID" value="OLQ03861.1"/>
    <property type="molecule type" value="Genomic_DNA"/>
</dbReference>
<keyword evidence="5" id="KW-0378">Hydrolase</keyword>
<evidence type="ECO:0000313" key="18">
    <source>
        <dbReference type="Proteomes" id="UP000186817"/>
    </source>
</evidence>
<dbReference type="InterPro" id="IPR039537">
    <property type="entry name" value="Retrotran_Ty1/copia-like"/>
</dbReference>